<proteinExistence type="predicted"/>
<reference evidence="2" key="1">
    <citation type="submission" date="2018-11" db="EMBL/GenBank/DDBJ databases">
        <authorList>
            <person name="Grassa J C."/>
        </authorList>
    </citation>
    <scope>NUCLEOTIDE SEQUENCE [LARGE SCALE GENOMIC DNA]</scope>
</reference>
<keyword evidence="3" id="KW-1185">Reference proteome</keyword>
<evidence type="ECO:0000313" key="3">
    <source>
        <dbReference type="Proteomes" id="UP000596661"/>
    </source>
</evidence>
<name>A0A803NYG7_CANSA</name>
<dbReference type="Gramene" id="evm.model.02.2704">
    <property type="protein sequence ID" value="cds.evm.model.02.2704"/>
    <property type="gene ID" value="evm.TU.02.2704"/>
</dbReference>
<feature type="coiled-coil region" evidence="1">
    <location>
        <begin position="80"/>
        <end position="110"/>
    </location>
</feature>
<reference evidence="2" key="2">
    <citation type="submission" date="2021-03" db="UniProtKB">
        <authorList>
            <consortium name="EnsemblPlants"/>
        </authorList>
    </citation>
    <scope>IDENTIFICATION</scope>
</reference>
<evidence type="ECO:0000313" key="2">
    <source>
        <dbReference type="EnsemblPlants" id="cds.evm.model.02.2704"/>
    </source>
</evidence>
<evidence type="ECO:0000256" key="1">
    <source>
        <dbReference type="SAM" id="Coils"/>
    </source>
</evidence>
<dbReference type="EMBL" id="UZAU01000235">
    <property type="status" value="NOT_ANNOTATED_CDS"/>
    <property type="molecule type" value="Genomic_DNA"/>
</dbReference>
<organism evidence="2 3">
    <name type="scientific">Cannabis sativa</name>
    <name type="common">Hemp</name>
    <name type="synonym">Marijuana</name>
    <dbReference type="NCBI Taxonomy" id="3483"/>
    <lineage>
        <taxon>Eukaryota</taxon>
        <taxon>Viridiplantae</taxon>
        <taxon>Streptophyta</taxon>
        <taxon>Embryophyta</taxon>
        <taxon>Tracheophyta</taxon>
        <taxon>Spermatophyta</taxon>
        <taxon>Magnoliopsida</taxon>
        <taxon>eudicotyledons</taxon>
        <taxon>Gunneridae</taxon>
        <taxon>Pentapetalae</taxon>
        <taxon>rosids</taxon>
        <taxon>fabids</taxon>
        <taxon>Rosales</taxon>
        <taxon>Cannabaceae</taxon>
        <taxon>Cannabis</taxon>
    </lineage>
</organism>
<accession>A0A803NYG7</accession>
<sequence>MIELEEAEKKKKQVVRQATLGSILENNNNINAWLEKPVEEMGYEECDHQLAKLINLRNKISEASSSKDFDVPMTKTTPFCGLGMIELEEAEEKKRQLERQATLASILENNNINSWWEKPVEEMGYEECDNHLATLINIRNKFSDASSSSTDFDVPKTKTMPFCGDWSLGLNF</sequence>
<dbReference type="AlphaFoldDB" id="A0A803NYG7"/>
<keyword evidence="1" id="KW-0175">Coiled coil</keyword>
<dbReference type="Proteomes" id="UP000596661">
    <property type="component" value="Chromosome 2"/>
</dbReference>
<protein>
    <submittedName>
        <fullName evidence="2">Uncharacterized protein</fullName>
    </submittedName>
</protein>
<dbReference type="EnsemblPlants" id="evm.model.02.2704">
    <property type="protein sequence ID" value="cds.evm.model.02.2704"/>
    <property type="gene ID" value="evm.TU.02.2704"/>
</dbReference>